<evidence type="ECO:0000313" key="7">
    <source>
        <dbReference type="EMBL" id="KAF7851540.1"/>
    </source>
</evidence>
<evidence type="ECO:0000256" key="1">
    <source>
        <dbReference type="ARBA" id="ARBA00022614"/>
    </source>
</evidence>
<dbReference type="SUPFAM" id="SSF52200">
    <property type="entry name" value="Toll/Interleukin receptor TIR domain"/>
    <property type="match status" value="1"/>
</dbReference>
<dbReference type="Gene3D" id="3.40.50.10140">
    <property type="entry name" value="Toll/interleukin-1 receptor homology (TIR) domain"/>
    <property type="match status" value="1"/>
</dbReference>
<evidence type="ECO:0000256" key="3">
    <source>
        <dbReference type="ARBA" id="ARBA00022821"/>
    </source>
</evidence>
<dbReference type="GO" id="GO:0043531">
    <property type="term" value="F:ADP binding"/>
    <property type="evidence" value="ECO:0007669"/>
    <property type="project" value="InterPro"/>
</dbReference>
<comment type="caution">
    <text evidence="7">The sequence shown here is derived from an EMBL/GenBank/DDBJ whole genome shotgun (WGS) entry which is preliminary data.</text>
</comment>
<feature type="domain" description="TIR" evidence="6">
    <location>
        <begin position="37"/>
        <end position="177"/>
    </location>
</feature>
<dbReference type="FunFam" id="3.40.50.10140:FF:000007">
    <property type="entry name" value="Disease resistance protein (TIR-NBS-LRR class)"/>
    <property type="match status" value="1"/>
</dbReference>
<organism evidence="7 8">
    <name type="scientific">Corymbia citriodora subsp. variegata</name>
    <dbReference type="NCBI Taxonomy" id="360336"/>
    <lineage>
        <taxon>Eukaryota</taxon>
        <taxon>Viridiplantae</taxon>
        <taxon>Streptophyta</taxon>
        <taxon>Embryophyta</taxon>
        <taxon>Tracheophyta</taxon>
        <taxon>Spermatophyta</taxon>
        <taxon>Magnoliopsida</taxon>
        <taxon>eudicotyledons</taxon>
        <taxon>Gunneridae</taxon>
        <taxon>Pentapetalae</taxon>
        <taxon>rosids</taxon>
        <taxon>malvids</taxon>
        <taxon>Myrtales</taxon>
        <taxon>Myrtaceae</taxon>
        <taxon>Myrtoideae</taxon>
        <taxon>Eucalypteae</taxon>
        <taxon>Corymbia</taxon>
    </lineage>
</organism>
<evidence type="ECO:0000256" key="5">
    <source>
        <dbReference type="SAM" id="MobiDB-lite"/>
    </source>
</evidence>
<evidence type="ECO:0000256" key="2">
    <source>
        <dbReference type="ARBA" id="ARBA00022737"/>
    </source>
</evidence>
<keyword evidence="2" id="KW-0677">Repeat</keyword>
<dbReference type="InterPro" id="IPR044974">
    <property type="entry name" value="Disease_R_plants"/>
</dbReference>
<reference evidence="7" key="1">
    <citation type="submission" date="2020-05" db="EMBL/GenBank/DDBJ databases">
        <title>WGS assembly of Corymbia citriodora subspecies variegata.</title>
        <authorList>
            <person name="Barry K."/>
            <person name="Hundley H."/>
            <person name="Shu S."/>
            <person name="Jenkins J."/>
            <person name="Grimwood J."/>
            <person name="Baten A."/>
        </authorList>
    </citation>
    <scope>NUCLEOTIDE SEQUENCE</scope>
    <source>
        <strain evidence="7">CV2-018</strain>
    </source>
</reference>
<dbReference type="InterPro" id="IPR002182">
    <property type="entry name" value="NB-ARC"/>
</dbReference>
<sequence>MDEGQSPRKRKREEKQSPKGASAPSLIYPRLTGQGSDQFNVFLSFKGSDTRKGFADHLYHSLANAGTVPICVFRDENSLPIGEEFGSQILDAITRSNISIPIISENYASSKWCLRELIHMMHREERASHMVLPIFYKVEPSDVRYLNGNFGKAFHSRKKRFEEKDIQEGQQALEEVSYLNGWESEKFANGHEGKLVEEVTKNVLSRLRREFELDVDKNLVGIHDRMIKILTWVDNSANHAQMIGIYGMGGIGKTTLAKAIYNELSNDFRHRSYLPDIRERAQNIGIPYLQNQLIKEIQPIEQHQILKVDDGISLIKSRLKAKKVLILLDDVDCQDQLNALAREREWFMKGSVIIVTTRDKAILDQSQFEVDHEYEMDGLDKVQSLLLFNRHAFRMDHSSRGFESISSDIISTMGGLPLALKVIGSSLYKKLNLQVWQDVLEKLKKEPDGEVQNKLKISYDTLEYGQKQIFLDIACFFVGKESKFAMYMWEDCEFYPHLGIDELKLRCLIKIGDHGELRMHDQLRDLGRYIVRQEGPPKRCSRLWVYKEAFGVLTRKKATRLKVLDLACCNYLRCTPDLSAFTKLETLILEKCEKLEQIHPSIGKVKRLLILDLSGCGSLKELPDEVGKLKNLEELILDSTGITDIPMSIRCLKKLKKLSALGCRSLREIPRSIVDVSSLDSLHITRR</sequence>
<dbReference type="GO" id="GO:0007165">
    <property type="term" value="P:signal transduction"/>
    <property type="evidence" value="ECO:0007669"/>
    <property type="project" value="InterPro"/>
</dbReference>
<dbReference type="SUPFAM" id="SSF52058">
    <property type="entry name" value="L domain-like"/>
    <property type="match status" value="1"/>
</dbReference>
<name>A0A8T0CVS6_CORYI</name>
<dbReference type="GO" id="GO:0006952">
    <property type="term" value="P:defense response"/>
    <property type="evidence" value="ECO:0007669"/>
    <property type="project" value="UniProtKB-KW"/>
</dbReference>
<dbReference type="Gramene" id="rna-gnl|WGS:JABURB|Cocit.L3721.1">
    <property type="protein sequence ID" value="cds-KAF7851540.1"/>
    <property type="gene ID" value="gene-BT93_L3721"/>
</dbReference>
<dbReference type="InterPro" id="IPR042197">
    <property type="entry name" value="Apaf_helical"/>
</dbReference>
<dbReference type="PANTHER" id="PTHR11017:SF570">
    <property type="entry name" value="DISEASE RESISTANCE PROTEIN (TIR-NBS CLASS)-RELATED"/>
    <property type="match status" value="1"/>
</dbReference>
<dbReference type="InterPro" id="IPR000157">
    <property type="entry name" value="TIR_dom"/>
</dbReference>
<dbReference type="InterPro" id="IPR027417">
    <property type="entry name" value="P-loop_NTPase"/>
</dbReference>
<evidence type="ECO:0000256" key="4">
    <source>
        <dbReference type="ARBA" id="ARBA00023027"/>
    </source>
</evidence>
<protein>
    <recommendedName>
        <fullName evidence="6">TIR domain-containing protein</fullName>
    </recommendedName>
</protein>
<feature type="region of interest" description="Disordered" evidence="5">
    <location>
        <begin position="1"/>
        <end position="27"/>
    </location>
</feature>
<accession>A0A8T0CVS6</accession>
<dbReference type="Gene3D" id="3.80.10.10">
    <property type="entry name" value="Ribonuclease Inhibitor"/>
    <property type="match status" value="1"/>
</dbReference>
<dbReference type="EMBL" id="MU089535">
    <property type="protein sequence ID" value="KAF7851540.1"/>
    <property type="molecule type" value="Genomic_DNA"/>
</dbReference>
<dbReference type="AlphaFoldDB" id="A0A8T0CVS6"/>
<evidence type="ECO:0000259" key="6">
    <source>
        <dbReference type="PROSITE" id="PS50104"/>
    </source>
</evidence>
<dbReference type="Proteomes" id="UP000806378">
    <property type="component" value="Unassembled WGS sequence"/>
</dbReference>
<dbReference type="InterPro" id="IPR055414">
    <property type="entry name" value="LRR_R13L4/SHOC2-like"/>
</dbReference>
<dbReference type="Pfam" id="PF00931">
    <property type="entry name" value="NB-ARC"/>
    <property type="match status" value="1"/>
</dbReference>
<dbReference type="GO" id="GO:0051707">
    <property type="term" value="P:response to other organism"/>
    <property type="evidence" value="ECO:0007669"/>
    <property type="project" value="UniProtKB-ARBA"/>
</dbReference>
<dbReference type="Pfam" id="PF23598">
    <property type="entry name" value="LRR_14"/>
    <property type="match status" value="1"/>
</dbReference>
<keyword evidence="3" id="KW-0611">Plant defense</keyword>
<keyword evidence="4" id="KW-0520">NAD</keyword>
<dbReference type="InterPro" id="IPR035897">
    <property type="entry name" value="Toll_tir_struct_dom_sf"/>
</dbReference>
<keyword evidence="8" id="KW-1185">Reference proteome</keyword>
<dbReference type="Pfam" id="PF23282">
    <property type="entry name" value="WHD_ROQ1"/>
    <property type="match status" value="1"/>
</dbReference>
<dbReference type="PANTHER" id="PTHR11017">
    <property type="entry name" value="LEUCINE-RICH REPEAT-CONTAINING PROTEIN"/>
    <property type="match status" value="1"/>
</dbReference>
<gene>
    <name evidence="7" type="ORF">BT93_L3721</name>
</gene>
<keyword evidence="1" id="KW-0433">Leucine-rich repeat</keyword>
<dbReference type="Pfam" id="PF01582">
    <property type="entry name" value="TIR"/>
    <property type="match status" value="1"/>
</dbReference>
<dbReference type="OrthoDB" id="1696338at2759"/>
<dbReference type="InterPro" id="IPR058192">
    <property type="entry name" value="WHD_ROQ1-like"/>
</dbReference>
<dbReference type="InterPro" id="IPR032675">
    <property type="entry name" value="LRR_dom_sf"/>
</dbReference>
<dbReference type="SMART" id="SM00255">
    <property type="entry name" value="TIR"/>
    <property type="match status" value="1"/>
</dbReference>
<dbReference type="Gene3D" id="3.40.50.300">
    <property type="entry name" value="P-loop containing nucleotide triphosphate hydrolases"/>
    <property type="match status" value="1"/>
</dbReference>
<dbReference type="Gene3D" id="1.10.8.430">
    <property type="entry name" value="Helical domain of apoptotic protease-activating factors"/>
    <property type="match status" value="1"/>
</dbReference>
<dbReference type="SUPFAM" id="SSF52540">
    <property type="entry name" value="P-loop containing nucleoside triphosphate hydrolases"/>
    <property type="match status" value="1"/>
</dbReference>
<proteinExistence type="predicted"/>
<dbReference type="PROSITE" id="PS50104">
    <property type="entry name" value="TIR"/>
    <property type="match status" value="1"/>
</dbReference>
<evidence type="ECO:0000313" key="8">
    <source>
        <dbReference type="Proteomes" id="UP000806378"/>
    </source>
</evidence>
<dbReference type="PRINTS" id="PR00364">
    <property type="entry name" value="DISEASERSIST"/>
</dbReference>